<reference evidence="2" key="1">
    <citation type="journal article" date="2023" name="Mol. Phylogenet. Evol.">
        <title>Genome-scale phylogeny and comparative genomics of the fungal order Sordariales.</title>
        <authorList>
            <person name="Hensen N."/>
            <person name="Bonometti L."/>
            <person name="Westerberg I."/>
            <person name="Brannstrom I.O."/>
            <person name="Guillou S."/>
            <person name="Cros-Aarteil S."/>
            <person name="Calhoun S."/>
            <person name="Haridas S."/>
            <person name="Kuo A."/>
            <person name="Mondo S."/>
            <person name="Pangilinan J."/>
            <person name="Riley R."/>
            <person name="LaButti K."/>
            <person name="Andreopoulos B."/>
            <person name="Lipzen A."/>
            <person name="Chen C."/>
            <person name="Yan M."/>
            <person name="Daum C."/>
            <person name="Ng V."/>
            <person name="Clum A."/>
            <person name="Steindorff A."/>
            <person name="Ohm R.A."/>
            <person name="Martin F."/>
            <person name="Silar P."/>
            <person name="Natvig D.O."/>
            <person name="Lalanne C."/>
            <person name="Gautier V."/>
            <person name="Ament-Velasquez S.L."/>
            <person name="Kruys A."/>
            <person name="Hutchinson M.I."/>
            <person name="Powell A.J."/>
            <person name="Barry K."/>
            <person name="Miller A.N."/>
            <person name="Grigoriev I.V."/>
            <person name="Debuchy R."/>
            <person name="Gladieux P."/>
            <person name="Hiltunen Thoren M."/>
            <person name="Johannesson H."/>
        </authorList>
    </citation>
    <scope>NUCLEOTIDE SEQUENCE</scope>
    <source>
        <strain evidence="2">CBS 123565</strain>
    </source>
</reference>
<reference evidence="2" key="2">
    <citation type="submission" date="2023-05" db="EMBL/GenBank/DDBJ databases">
        <authorList>
            <consortium name="Lawrence Berkeley National Laboratory"/>
            <person name="Steindorff A."/>
            <person name="Hensen N."/>
            <person name="Bonometti L."/>
            <person name="Westerberg I."/>
            <person name="Brannstrom I.O."/>
            <person name="Guillou S."/>
            <person name="Cros-Aarteil S."/>
            <person name="Calhoun S."/>
            <person name="Haridas S."/>
            <person name="Kuo A."/>
            <person name="Mondo S."/>
            <person name="Pangilinan J."/>
            <person name="Riley R."/>
            <person name="Labutti K."/>
            <person name="Andreopoulos B."/>
            <person name="Lipzen A."/>
            <person name="Chen C."/>
            <person name="Yanf M."/>
            <person name="Daum C."/>
            <person name="Ng V."/>
            <person name="Clum A."/>
            <person name="Ohm R."/>
            <person name="Martin F."/>
            <person name="Silar P."/>
            <person name="Natvig D."/>
            <person name="Lalanne C."/>
            <person name="Gautier V."/>
            <person name="Ament-Velasquez S.L."/>
            <person name="Kruys A."/>
            <person name="Hutchinson M.I."/>
            <person name="Powell A.J."/>
            <person name="Barry K."/>
            <person name="Miller A.N."/>
            <person name="Grigoriev I.V."/>
            <person name="Debuchy R."/>
            <person name="Gladieux P."/>
            <person name="Thoren M.H."/>
            <person name="Johannesson H."/>
        </authorList>
    </citation>
    <scope>NUCLEOTIDE SEQUENCE</scope>
    <source>
        <strain evidence="2">CBS 123565</strain>
    </source>
</reference>
<name>A0AAN6ZEA1_9PEZI</name>
<dbReference type="AlphaFoldDB" id="A0AAN6ZEA1"/>
<proteinExistence type="predicted"/>
<sequence length="184" mass="19565">MGALARLTTPFPRAMGLRTIATRANTIDTPRTPLKDTTPASTRADSTRPTTAVGVYGNGRTHWESSSHTRWTADERGRSFYSTQIYHGQTRRASTCPIGRGPATGMGTGVSIVADNFGCEVKANPTVSEANVAADRCDYDPLAPGLHHTIRLDAGGAAAEPTESEEDVAADLGRRGPDPLTEKK</sequence>
<evidence type="ECO:0000313" key="3">
    <source>
        <dbReference type="Proteomes" id="UP001304895"/>
    </source>
</evidence>
<keyword evidence="3" id="KW-1185">Reference proteome</keyword>
<evidence type="ECO:0000313" key="2">
    <source>
        <dbReference type="EMBL" id="KAK4135920.1"/>
    </source>
</evidence>
<gene>
    <name evidence="2" type="ORF">BT67DRAFT_264288</name>
</gene>
<comment type="caution">
    <text evidence="2">The sequence shown here is derived from an EMBL/GenBank/DDBJ whole genome shotgun (WGS) entry which is preliminary data.</text>
</comment>
<dbReference type="Proteomes" id="UP001304895">
    <property type="component" value="Unassembled WGS sequence"/>
</dbReference>
<feature type="compositionally biased region" description="Polar residues" evidence="1">
    <location>
        <begin position="38"/>
        <end position="49"/>
    </location>
</feature>
<dbReference type="EMBL" id="MU853405">
    <property type="protein sequence ID" value="KAK4135920.1"/>
    <property type="molecule type" value="Genomic_DNA"/>
</dbReference>
<feature type="region of interest" description="Disordered" evidence="1">
    <location>
        <begin position="24"/>
        <end position="49"/>
    </location>
</feature>
<protein>
    <submittedName>
        <fullName evidence="2">Uncharacterized protein</fullName>
    </submittedName>
</protein>
<feature type="region of interest" description="Disordered" evidence="1">
    <location>
        <begin position="155"/>
        <end position="184"/>
    </location>
</feature>
<accession>A0AAN6ZEA1</accession>
<evidence type="ECO:0000256" key="1">
    <source>
        <dbReference type="SAM" id="MobiDB-lite"/>
    </source>
</evidence>
<organism evidence="2 3">
    <name type="scientific">Trichocladium antarcticum</name>
    <dbReference type="NCBI Taxonomy" id="1450529"/>
    <lineage>
        <taxon>Eukaryota</taxon>
        <taxon>Fungi</taxon>
        <taxon>Dikarya</taxon>
        <taxon>Ascomycota</taxon>
        <taxon>Pezizomycotina</taxon>
        <taxon>Sordariomycetes</taxon>
        <taxon>Sordariomycetidae</taxon>
        <taxon>Sordariales</taxon>
        <taxon>Chaetomiaceae</taxon>
        <taxon>Trichocladium</taxon>
    </lineage>
</organism>
<feature type="compositionally biased region" description="Basic and acidic residues" evidence="1">
    <location>
        <begin position="172"/>
        <end position="184"/>
    </location>
</feature>